<dbReference type="Gene3D" id="3.90.550.10">
    <property type="entry name" value="Spore Coat Polysaccharide Biosynthesis Protein SpsA, Chain A"/>
    <property type="match status" value="1"/>
</dbReference>
<dbReference type="NCBIfam" id="TIGR03965">
    <property type="entry name" value="mycofact_glyco"/>
    <property type="match status" value="1"/>
</dbReference>
<evidence type="ECO:0000256" key="1">
    <source>
        <dbReference type="ARBA" id="ARBA00004776"/>
    </source>
</evidence>
<accession>G7GXT3</accession>
<dbReference type="GO" id="GO:0016757">
    <property type="term" value="F:glycosyltransferase activity"/>
    <property type="evidence" value="ECO:0007669"/>
    <property type="project" value="UniProtKB-KW"/>
</dbReference>
<dbReference type="Proteomes" id="UP000035088">
    <property type="component" value="Unassembled WGS sequence"/>
</dbReference>
<comment type="similarity">
    <text evidence="2">Belongs to the glycosyltransferase 2 family.</text>
</comment>
<evidence type="ECO:0000259" key="5">
    <source>
        <dbReference type="Pfam" id="PF00535"/>
    </source>
</evidence>
<protein>
    <recommendedName>
        <fullName evidence="5">Glycosyltransferase 2-like domain-containing protein</fullName>
    </recommendedName>
</protein>
<dbReference type="EMBL" id="BAEE01000011">
    <property type="protein sequence ID" value="GAB08408.1"/>
    <property type="molecule type" value="Genomic_DNA"/>
</dbReference>
<evidence type="ECO:0000256" key="2">
    <source>
        <dbReference type="ARBA" id="ARBA00006739"/>
    </source>
</evidence>
<dbReference type="PANTHER" id="PTHR43179:SF12">
    <property type="entry name" value="GALACTOFURANOSYLTRANSFERASE GLFT2"/>
    <property type="match status" value="1"/>
</dbReference>
<evidence type="ECO:0000313" key="7">
    <source>
        <dbReference type="Proteomes" id="UP000035088"/>
    </source>
</evidence>
<comment type="pathway">
    <text evidence="1">Cell wall biogenesis; cell wall polysaccharide biosynthesis.</text>
</comment>
<proteinExistence type="inferred from homology"/>
<keyword evidence="4" id="KW-0808">Transferase</keyword>
<dbReference type="InterPro" id="IPR001173">
    <property type="entry name" value="Glyco_trans_2-like"/>
</dbReference>
<evidence type="ECO:0000313" key="6">
    <source>
        <dbReference type="EMBL" id="GAB08408.1"/>
    </source>
</evidence>
<dbReference type="SUPFAM" id="SSF53448">
    <property type="entry name" value="Nucleotide-diphospho-sugar transferases"/>
    <property type="match status" value="1"/>
</dbReference>
<dbReference type="STRING" id="1073574.GOARA_011_00240"/>
<dbReference type="PANTHER" id="PTHR43179">
    <property type="entry name" value="RHAMNOSYLTRANSFERASE WBBL"/>
    <property type="match status" value="1"/>
</dbReference>
<dbReference type="RefSeq" id="WP_007320488.1">
    <property type="nucleotide sequence ID" value="NZ_BAEE01000011.1"/>
</dbReference>
<keyword evidence="3" id="KW-0328">Glycosyltransferase</keyword>
<dbReference type="InterPro" id="IPR029044">
    <property type="entry name" value="Nucleotide-diphossugar_trans"/>
</dbReference>
<keyword evidence="7" id="KW-1185">Reference proteome</keyword>
<name>G7GXT3_9ACTN</name>
<organism evidence="6 7">
    <name type="scientific">Gordonia araii NBRC 100433</name>
    <dbReference type="NCBI Taxonomy" id="1073574"/>
    <lineage>
        <taxon>Bacteria</taxon>
        <taxon>Bacillati</taxon>
        <taxon>Actinomycetota</taxon>
        <taxon>Actinomycetes</taxon>
        <taxon>Mycobacteriales</taxon>
        <taxon>Gordoniaceae</taxon>
        <taxon>Gordonia</taxon>
    </lineage>
</organism>
<dbReference type="Pfam" id="PF00535">
    <property type="entry name" value="Glycos_transf_2"/>
    <property type="match status" value="1"/>
</dbReference>
<dbReference type="AlphaFoldDB" id="G7GXT3"/>
<evidence type="ECO:0000256" key="4">
    <source>
        <dbReference type="ARBA" id="ARBA00022679"/>
    </source>
</evidence>
<reference evidence="6 7" key="1">
    <citation type="submission" date="2011-11" db="EMBL/GenBank/DDBJ databases">
        <title>Whole genome shotgun sequence of Gordonia araii NBRC 100433.</title>
        <authorList>
            <person name="Yoshida Y."/>
            <person name="Hosoyama A."/>
            <person name="Tsuchikane K."/>
            <person name="Katsumata H."/>
            <person name="Yamazaki S."/>
            <person name="Fujita N."/>
        </authorList>
    </citation>
    <scope>NUCLEOTIDE SEQUENCE [LARGE SCALE GENOMIC DNA]</scope>
    <source>
        <strain evidence="6 7">NBRC 100433</strain>
    </source>
</reference>
<gene>
    <name evidence="6" type="ORF">GOARA_011_00240</name>
</gene>
<dbReference type="InterPro" id="IPR023981">
    <property type="entry name" value="MftF"/>
</dbReference>
<comment type="caution">
    <text evidence="6">The sequence shown here is derived from an EMBL/GenBank/DDBJ whole genome shotgun (WGS) entry which is preliminary data.</text>
</comment>
<feature type="domain" description="Glycosyltransferase 2-like" evidence="5">
    <location>
        <begin position="88"/>
        <end position="245"/>
    </location>
</feature>
<evidence type="ECO:0000256" key="3">
    <source>
        <dbReference type="ARBA" id="ARBA00022676"/>
    </source>
</evidence>
<sequence>MTPTDTALPKGFQAQIDLRCARDRDWRHLVGGAPTRLLRLSERAAGMVSAEGRITVLDDASGELVRTLLDANVAHPRPMFGPHDESVTVVIPVRDNQPGVDRLLRAVHGLRVIVVDDGSAAPITVPEDVRLLRFDTNRGPSAARNHGVAQADTEFVIFLDSDVVPLATPGAAADWVTALTAHFSDPAVGLVAPRIVGLPAAEPNLVERYEAGFSSLDMGQREAAIKPGSRVPYVPSAAMVVRRRAFTGFDEDLRVAEDVDLCWRMAAQGWCLRYDPVARVAHEHRSTLPSMLGRRRYYGTGAAFLADRHQRKAAPLAMRWPIAVAVVALLTRTRLGLAVGLLGAGYAGWAVRRRLGEMPGRDRVAASLTGQALAHGLVQAGGAVCRHYWPIGLVTALVSRRFRVLAAQVAVVDAVVAWIRHAQAAGRSPKVDPLSFLVLRRLDDLAYGTGLWQGALAQRDATALLPVIGR</sequence>